<evidence type="ECO:0000313" key="3">
    <source>
        <dbReference type="EMBL" id="RIJ31890.1"/>
    </source>
</evidence>
<dbReference type="RefSeq" id="WP_119453380.1">
    <property type="nucleotide sequence ID" value="NZ_QWGA01000003.1"/>
</dbReference>
<dbReference type="Proteomes" id="UP000265845">
    <property type="component" value="Unassembled WGS sequence"/>
</dbReference>
<protein>
    <submittedName>
        <fullName evidence="3">DUF2147 domain-containing protein</fullName>
    </submittedName>
</protein>
<dbReference type="Pfam" id="PF09917">
    <property type="entry name" value="DUF2147"/>
    <property type="match status" value="1"/>
</dbReference>
<dbReference type="OrthoDB" id="9811671at2"/>
<keyword evidence="1" id="KW-0732">Signal</keyword>
<feature type="domain" description="DUF2147" evidence="2">
    <location>
        <begin position="24"/>
        <end position="135"/>
    </location>
</feature>
<accession>A0A399RJK8</accession>
<sequence length="137" mass="14375">MKRALVCIAFAAAGAPAFAQGIAGVWNTGTNGAEVEIAPCGASMCGTLLTSNAIKASADAKDVENNDRALRDRPLKGVTMLTGFSGGPERWSGGKLYNPVDGKTYSGTIKLTSANELELQGCVVRPLCRTTVWTRIR</sequence>
<evidence type="ECO:0000256" key="1">
    <source>
        <dbReference type="SAM" id="SignalP"/>
    </source>
</evidence>
<gene>
    <name evidence="3" type="ORF">D1222_06515</name>
</gene>
<reference evidence="3 4" key="1">
    <citation type="submission" date="2018-08" db="EMBL/GenBank/DDBJ databases">
        <title>Henriciella mobilis sp. nov., isolated from seawater.</title>
        <authorList>
            <person name="Cheng H."/>
            <person name="Wu Y.-H."/>
            <person name="Xu X.-W."/>
            <person name="Guo L.-L."/>
        </authorList>
    </citation>
    <scope>NUCLEOTIDE SEQUENCE [LARGE SCALE GENOMIC DNA]</scope>
    <source>
        <strain evidence="3 4">CCUG67844</strain>
    </source>
</reference>
<dbReference type="PANTHER" id="PTHR36919:SF2">
    <property type="entry name" value="BLL6627 PROTEIN"/>
    <property type="match status" value="1"/>
</dbReference>
<dbReference type="AlphaFoldDB" id="A0A399RJK8"/>
<organism evidence="3 4">
    <name type="scientific">Henriciella algicola</name>
    <dbReference type="NCBI Taxonomy" id="1608422"/>
    <lineage>
        <taxon>Bacteria</taxon>
        <taxon>Pseudomonadati</taxon>
        <taxon>Pseudomonadota</taxon>
        <taxon>Alphaproteobacteria</taxon>
        <taxon>Hyphomonadales</taxon>
        <taxon>Hyphomonadaceae</taxon>
        <taxon>Henriciella</taxon>
    </lineage>
</organism>
<evidence type="ECO:0000259" key="2">
    <source>
        <dbReference type="Pfam" id="PF09917"/>
    </source>
</evidence>
<feature type="chain" id="PRO_5017257821" evidence="1">
    <location>
        <begin position="20"/>
        <end position="137"/>
    </location>
</feature>
<dbReference type="PANTHER" id="PTHR36919">
    <property type="entry name" value="BLR1215 PROTEIN"/>
    <property type="match status" value="1"/>
</dbReference>
<name>A0A399RJK8_9PROT</name>
<dbReference type="InterPro" id="IPR019223">
    <property type="entry name" value="DUF2147"/>
</dbReference>
<keyword evidence="4" id="KW-1185">Reference proteome</keyword>
<feature type="signal peptide" evidence="1">
    <location>
        <begin position="1"/>
        <end position="19"/>
    </location>
</feature>
<proteinExistence type="predicted"/>
<dbReference type="EMBL" id="QWGA01000003">
    <property type="protein sequence ID" value="RIJ31890.1"/>
    <property type="molecule type" value="Genomic_DNA"/>
</dbReference>
<dbReference type="Gene3D" id="2.40.128.520">
    <property type="match status" value="1"/>
</dbReference>
<evidence type="ECO:0000313" key="4">
    <source>
        <dbReference type="Proteomes" id="UP000265845"/>
    </source>
</evidence>
<comment type="caution">
    <text evidence="3">The sequence shown here is derived from an EMBL/GenBank/DDBJ whole genome shotgun (WGS) entry which is preliminary data.</text>
</comment>